<feature type="transmembrane region" description="Helical" evidence="8">
    <location>
        <begin position="332"/>
        <end position="355"/>
    </location>
</feature>
<proteinExistence type="inferred from homology"/>
<evidence type="ECO:0000256" key="7">
    <source>
        <dbReference type="RuleBase" id="RU000320"/>
    </source>
</evidence>
<dbReference type="NCBIfam" id="NF009308">
    <property type="entry name" value="PRK12665.1"/>
    <property type="match status" value="1"/>
</dbReference>
<comment type="subcellular location">
    <subcellularLocation>
        <location evidence="1">Cell membrane</location>
        <topology evidence="1">Multi-pass membrane protein</topology>
    </subcellularLocation>
    <subcellularLocation>
        <location evidence="7">Membrane</location>
        <topology evidence="7">Multi-pass membrane protein</topology>
    </subcellularLocation>
</comment>
<dbReference type="EMBL" id="BAAAMY010000001">
    <property type="protein sequence ID" value="GAA1908092.1"/>
    <property type="molecule type" value="Genomic_DNA"/>
</dbReference>
<feature type="transmembrane region" description="Helical" evidence="8">
    <location>
        <begin position="526"/>
        <end position="547"/>
    </location>
</feature>
<feature type="transmembrane region" description="Helical" evidence="8">
    <location>
        <begin position="115"/>
        <end position="133"/>
    </location>
</feature>
<dbReference type="RefSeq" id="WP_344003566.1">
    <property type="nucleotide sequence ID" value="NZ_BAAAMY010000001.1"/>
</dbReference>
<evidence type="ECO:0000313" key="11">
    <source>
        <dbReference type="Proteomes" id="UP001501612"/>
    </source>
</evidence>
<feature type="transmembrane region" description="Helical" evidence="8">
    <location>
        <begin position="305"/>
        <end position="326"/>
    </location>
</feature>
<feature type="transmembrane region" description="Helical" evidence="8">
    <location>
        <begin position="248"/>
        <end position="268"/>
    </location>
</feature>
<accession>A0ABN2NZA7</accession>
<gene>
    <name evidence="10" type="ORF">GCM10009737_06280</name>
</gene>
<keyword evidence="4 7" id="KW-0812">Transmembrane</keyword>
<evidence type="ECO:0000256" key="3">
    <source>
        <dbReference type="ARBA" id="ARBA00022475"/>
    </source>
</evidence>
<feature type="transmembrane region" description="Helical" evidence="8">
    <location>
        <begin position="409"/>
        <end position="432"/>
    </location>
</feature>
<dbReference type="InterPro" id="IPR001750">
    <property type="entry name" value="ND/Mrp_TM"/>
</dbReference>
<dbReference type="InterPro" id="IPR050586">
    <property type="entry name" value="CPA3_Na-H_Antiporter_D"/>
</dbReference>
<feature type="transmembrane region" description="Helical" evidence="8">
    <location>
        <begin position="170"/>
        <end position="193"/>
    </location>
</feature>
<dbReference type="PANTHER" id="PTHR42703:SF1">
    <property type="entry name" value="NA(+)_H(+) ANTIPORTER SUBUNIT D1"/>
    <property type="match status" value="1"/>
</dbReference>
<evidence type="ECO:0000313" key="10">
    <source>
        <dbReference type="EMBL" id="GAA1908092.1"/>
    </source>
</evidence>
<dbReference type="InterPro" id="IPR003918">
    <property type="entry name" value="NADH_UbQ_OxRdtase"/>
</dbReference>
<feature type="transmembrane region" description="Helical" evidence="8">
    <location>
        <begin position="36"/>
        <end position="56"/>
    </location>
</feature>
<feature type="transmembrane region" description="Helical" evidence="8">
    <location>
        <begin position="367"/>
        <end position="389"/>
    </location>
</feature>
<feature type="transmembrane region" description="Helical" evidence="8">
    <location>
        <begin position="139"/>
        <end position="158"/>
    </location>
</feature>
<dbReference type="Pfam" id="PF00361">
    <property type="entry name" value="Proton_antipo_M"/>
    <property type="match status" value="1"/>
</dbReference>
<feature type="transmembrane region" description="Helical" evidence="8">
    <location>
        <begin position="280"/>
        <end position="298"/>
    </location>
</feature>
<keyword evidence="3" id="KW-1003">Cell membrane</keyword>
<evidence type="ECO:0000259" key="9">
    <source>
        <dbReference type="Pfam" id="PF00361"/>
    </source>
</evidence>
<comment type="caution">
    <text evidence="10">The sequence shown here is derived from an EMBL/GenBank/DDBJ whole genome shotgun (WGS) entry which is preliminary data.</text>
</comment>
<comment type="similarity">
    <text evidence="2">Belongs to the CPA3 antiporters (TC 2.A.63) subunit D family.</text>
</comment>
<name>A0ABN2NZA7_9ACTN</name>
<sequence>MTSLGLTALVPLPVLLSLLGAGAALALSGKPALQRTVSVVVLSSVVVIAGVLLVAADREGPQVITLGGWPAGLGISLVADRLAALMLLVSAIVTLAVLLYSLGQGITEEDREAPVSIYHPTFLVLVAGVSNAFLSGDLFNLFVSFEMLLFASYVLLTLGGTAARVRAGTIYVVVNLVSSMLFLISIAAVYAAVGTLNLAQIALRMDQLPDDVSLVLQLLLLVTFSIKAAVFPLSLWLPDSYPTAPAPVTAVFAGLLTKVGVYAILRIQTLVFPDSPLTDLLLWAALATMLIGILGAIAQSDIKRMLSFTLVSHIGYMIFGIGLASAAGLSGAIFYVAHHITIQTSLFLVVGLIEARAGSTALLRMGGLARLAPVIGVLFFIPAMNLAGIPPMSGFIGKVGLMQAGLADGSWLALVLVAGSVLCSLLTLYAVAKTWGLAFWRSPEQAHAMAAALPDPDDTTAVLPAPGGEAPGGERPTMVHHRGHVHVGPATFGDRDLESARALRDDDDAARDLFQLLEADALPKRLPALMVAPAAALVGVSLLITLVGGPLYGYTDRAAVDLLERTPYLSAVLGDEGNR</sequence>
<organism evidence="10 11">
    <name type="scientific">Nocardioides lentus</name>
    <dbReference type="NCBI Taxonomy" id="338077"/>
    <lineage>
        <taxon>Bacteria</taxon>
        <taxon>Bacillati</taxon>
        <taxon>Actinomycetota</taxon>
        <taxon>Actinomycetes</taxon>
        <taxon>Propionibacteriales</taxon>
        <taxon>Nocardioidaceae</taxon>
        <taxon>Nocardioides</taxon>
    </lineage>
</organism>
<feature type="transmembrane region" description="Helical" evidence="8">
    <location>
        <begin position="85"/>
        <end position="103"/>
    </location>
</feature>
<feature type="transmembrane region" description="Helical" evidence="8">
    <location>
        <begin position="213"/>
        <end position="236"/>
    </location>
</feature>
<keyword evidence="6 8" id="KW-0472">Membrane</keyword>
<protein>
    <submittedName>
        <fullName evidence="10">Na+/H+ antiporter subunit D</fullName>
    </submittedName>
</protein>
<evidence type="ECO:0000256" key="2">
    <source>
        <dbReference type="ARBA" id="ARBA00005346"/>
    </source>
</evidence>
<evidence type="ECO:0000256" key="5">
    <source>
        <dbReference type="ARBA" id="ARBA00022989"/>
    </source>
</evidence>
<dbReference type="PANTHER" id="PTHR42703">
    <property type="entry name" value="NADH DEHYDROGENASE"/>
    <property type="match status" value="1"/>
</dbReference>
<dbReference type="PRINTS" id="PR01437">
    <property type="entry name" value="NUOXDRDTASE4"/>
</dbReference>
<evidence type="ECO:0000256" key="4">
    <source>
        <dbReference type="ARBA" id="ARBA00022692"/>
    </source>
</evidence>
<reference evidence="10 11" key="1">
    <citation type="journal article" date="2019" name="Int. J. Syst. Evol. Microbiol.">
        <title>The Global Catalogue of Microorganisms (GCM) 10K type strain sequencing project: providing services to taxonomists for standard genome sequencing and annotation.</title>
        <authorList>
            <consortium name="The Broad Institute Genomics Platform"/>
            <consortium name="The Broad Institute Genome Sequencing Center for Infectious Disease"/>
            <person name="Wu L."/>
            <person name="Ma J."/>
        </authorList>
    </citation>
    <scope>NUCLEOTIDE SEQUENCE [LARGE SCALE GENOMIC DNA]</scope>
    <source>
        <strain evidence="10 11">JCM 14046</strain>
    </source>
</reference>
<evidence type="ECO:0000256" key="8">
    <source>
        <dbReference type="SAM" id="Phobius"/>
    </source>
</evidence>
<dbReference type="Proteomes" id="UP001501612">
    <property type="component" value="Unassembled WGS sequence"/>
</dbReference>
<keyword evidence="11" id="KW-1185">Reference proteome</keyword>
<keyword evidence="5 8" id="KW-1133">Transmembrane helix</keyword>
<evidence type="ECO:0000256" key="1">
    <source>
        <dbReference type="ARBA" id="ARBA00004651"/>
    </source>
</evidence>
<evidence type="ECO:0000256" key="6">
    <source>
        <dbReference type="ARBA" id="ARBA00023136"/>
    </source>
</evidence>
<feature type="domain" description="NADH:quinone oxidoreductase/Mrp antiporter transmembrane" evidence="9">
    <location>
        <begin position="135"/>
        <end position="422"/>
    </location>
</feature>